<evidence type="ECO:0000259" key="3">
    <source>
        <dbReference type="Pfam" id="PF13598"/>
    </source>
</evidence>
<feature type="domain" description="DUF4139" evidence="3">
    <location>
        <begin position="191"/>
        <end position="575"/>
    </location>
</feature>
<evidence type="ECO:0000313" key="6">
    <source>
        <dbReference type="Proteomes" id="UP000284706"/>
    </source>
</evidence>
<name>A0A409VUW2_9AGAR</name>
<dbReference type="Pfam" id="PF13600">
    <property type="entry name" value="DUF4140"/>
    <property type="match status" value="1"/>
</dbReference>
<dbReference type="InterPro" id="IPR025554">
    <property type="entry name" value="DUF4140"/>
</dbReference>
<accession>A0A409VUW2</accession>
<dbReference type="PANTHER" id="PTHR31005">
    <property type="entry name" value="DUF4139 DOMAIN-CONTAINING PROTEIN"/>
    <property type="match status" value="1"/>
</dbReference>
<feature type="coiled-coil region" evidence="1">
    <location>
        <begin position="121"/>
        <end position="162"/>
    </location>
</feature>
<comment type="caution">
    <text evidence="5">The sequence shown here is derived from an EMBL/GenBank/DDBJ whole genome shotgun (WGS) entry which is preliminary data.</text>
</comment>
<dbReference type="InterPro" id="IPR037291">
    <property type="entry name" value="DUF4139"/>
</dbReference>
<dbReference type="OrthoDB" id="10068793at2759"/>
<sequence>MSDPSSVVPPPAFQSVNTIDLASVDDSKIIGVSVYSERAEVTRLLKVSARTGLNQLAITGLPAALEQDSFKVEGRGAATIHDPDDSTLQKKRTEKALARTLKSLASLEGYITSVKAENLDASKLKETVHHYESTAEELDEKVSELELELQKIEDAIIEETKDSTGPEYNEKLNLKATISIFADVEGEVEIALVYGVKNASWVAGYDLRVDMQTKDKPVTLIYKGSITQSTGEDWKDVPLTLETAAPTFGLSVPTLNPWTLTIYRPALKSLSRVYGAAATSALDSVQLSSAPSGPPRPSRRGSNWYKPSSNMEEPMEHRELNVSKGTVSATFTVPGLISIPTDGVGHNVTIVKLSLDADMSWVCVPKKDTRVHLKARVKNASEYSLLPGKASVYVDKSFISKSDIPLVSPEESFDCPLGLDPSIRVTYHPRTKKVSESGFYSKSFNHTSIQRVTVHNTKTTTLEASSKNVKLRVMDQVPVSEDSSISVKLVQPALAIANRDGTSTISNTKNIETKAAASIKISSGVMAMWDGADELADGSADEVAALGSDGRFSWICDIPPQGKVGLTLQWEVSAPARSSILGL</sequence>
<feature type="region of interest" description="Disordered" evidence="2">
    <location>
        <begin position="285"/>
        <end position="314"/>
    </location>
</feature>
<dbReference type="STRING" id="231916.A0A409VUW2"/>
<dbReference type="InParanoid" id="A0A409VUW2"/>
<protein>
    <recommendedName>
        <fullName evidence="7">Mucoidy inhibitor A</fullName>
    </recommendedName>
</protein>
<dbReference type="Proteomes" id="UP000284706">
    <property type="component" value="Unassembled WGS sequence"/>
</dbReference>
<evidence type="ECO:0008006" key="7">
    <source>
        <dbReference type="Google" id="ProtNLM"/>
    </source>
</evidence>
<proteinExistence type="predicted"/>
<dbReference type="InterPro" id="IPR011935">
    <property type="entry name" value="CHP02231"/>
</dbReference>
<dbReference type="AlphaFoldDB" id="A0A409VUW2"/>
<keyword evidence="1" id="KW-0175">Coiled coil</keyword>
<keyword evidence="6" id="KW-1185">Reference proteome</keyword>
<dbReference type="Pfam" id="PF13598">
    <property type="entry name" value="DUF4139"/>
    <property type="match status" value="1"/>
</dbReference>
<organism evidence="5 6">
    <name type="scientific">Gymnopilus dilepis</name>
    <dbReference type="NCBI Taxonomy" id="231916"/>
    <lineage>
        <taxon>Eukaryota</taxon>
        <taxon>Fungi</taxon>
        <taxon>Dikarya</taxon>
        <taxon>Basidiomycota</taxon>
        <taxon>Agaricomycotina</taxon>
        <taxon>Agaricomycetes</taxon>
        <taxon>Agaricomycetidae</taxon>
        <taxon>Agaricales</taxon>
        <taxon>Agaricineae</taxon>
        <taxon>Hymenogastraceae</taxon>
        <taxon>Gymnopilus</taxon>
    </lineage>
</organism>
<dbReference type="PANTHER" id="PTHR31005:SF8">
    <property type="entry name" value="DUF4139 DOMAIN-CONTAINING PROTEIN"/>
    <property type="match status" value="1"/>
</dbReference>
<evidence type="ECO:0000256" key="2">
    <source>
        <dbReference type="SAM" id="MobiDB-lite"/>
    </source>
</evidence>
<dbReference type="NCBIfam" id="TIGR02231">
    <property type="entry name" value="mucoidy inhibitor MuiA family protein"/>
    <property type="match status" value="1"/>
</dbReference>
<evidence type="ECO:0000256" key="1">
    <source>
        <dbReference type="SAM" id="Coils"/>
    </source>
</evidence>
<feature type="domain" description="DUF4140" evidence="4">
    <location>
        <begin position="32"/>
        <end position="156"/>
    </location>
</feature>
<gene>
    <name evidence="5" type="ORF">CVT26_013369</name>
</gene>
<reference evidence="5 6" key="1">
    <citation type="journal article" date="2018" name="Evol. Lett.">
        <title>Horizontal gene cluster transfer increased hallucinogenic mushroom diversity.</title>
        <authorList>
            <person name="Reynolds H.T."/>
            <person name="Vijayakumar V."/>
            <person name="Gluck-Thaler E."/>
            <person name="Korotkin H.B."/>
            <person name="Matheny P.B."/>
            <person name="Slot J.C."/>
        </authorList>
    </citation>
    <scope>NUCLEOTIDE SEQUENCE [LARGE SCALE GENOMIC DNA]</scope>
    <source>
        <strain evidence="5 6">SRW20</strain>
    </source>
</reference>
<evidence type="ECO:0000259" key="4">
    <source>
        <dbReference type="Pfam" id="PF13600"/>
    </source>
</evidence>
<evidence type="ECO:0000313" key="5">
    <source>
        <dbReference type="EMBL" id="PPQ70045.1"/>
    </source>
</evidence>
<dbReference type="EMBL" id="NHYE01005554">
    <property type="protein sequence ID" value="PPQ70045.1"/>
    <property type="molecule type" value="Genomic_DNA"/>
</dbReference>